<protein>
    <submittedName>
        <fullName evidence="1">Uncharacterized protein</fullName>
    </submittedName>
</protein>
<comment type="caution">
    <text evidence="1">The sequence shown here is derived from an EMBL/GenBank/DDBJ whole genome shotgun (WGS) entry which is preliminary data.</text>
</comment>
<gene>
    <name evidence="1" type="ORF">LCGC14_0654790</name>
</gene>
<reference evidence="1" key="1">
    <citation type="journal article" date="2015" name="Nature">
        <title>Complex archaea that bridge the gap between prokaryotes and eukaryotes.</title>
        <authorList>
            <person name="Spang A."/>
            <person name="Saw J.H."/>
            <person name="Jorgensen S.L."/>
            <person name="Zaremba-Niedzwiedzka K."/>
            <person name="Martijn J."/>
            <person name="Lind A.E."/>
            <person name="van Eijk R."/>
            <person name="Schleper C."/>
            <person name="Guy L."/>
            <person name="Ettema T.J."/>
        </authorList>
    </citation>
    <scope>NUCLEOTIDE SEQUENCE</scope>
</reference>
<accession>A0A0F9RF36</accession>
<organism evidence="1">
    <name type="scientific">marine sediment metagenome</name>
    <dbReference type="NCBI Taxonomy" id="412755"/>
    <lineage>
        <taxon>unclassified sequences</taxon>
        <taxon>metagenomes</taxon>
        <taxon>ecological metagenomes</taxon>
    </lineage>
</organism>
<name>A0A0F9RF36_9ZZZZ</name>
<evidence type="ECO:0000313" key="1">
    <source>
        <dbReference type="EMBL" id="KKN48217.1"/>
    </source>
</evidence>
<dbReference type="AlphaFoldDB" id="A0A0F9RF36"/>
<proteinExistence type="predicted"/>
<sequence>MEKPVEIEILGHKAKIMSVRGHLADGIWYKEDSFAVQIDCDEPIGSTIGFFVELPIQNYGGQEFIQAVKKAAEKKIPEMIAERDNAHEEREVKKRRQADLDSIASQIETIIQEGRLM</sequence>
<dbReference type="EMBL" id="LAZR01001231">
    <property type="protein sequence ID" value="KKN48217.1"/>
    <property type="molecule type" value="Genomic_DNA"/>
</dbReference>